<dbReference type="SMART" id="SM00342">
    <property type="entry name" value="HTH_ARAC"/>
    <property type="match status" value="1"/>
</dbReference>
<evidence type="ECO:0000256" key="6">
    <source>
        <dbReference type="PROSITE-ProRule" id="PRU00169"/>
    </source>
</evidence>
<dbReference type="PROSITE" id="PS01124">
    <property type="entry name" value="HTH_ARAC_FAMILY_2"/>
    <property type="match status" value="1"/>
</dbReference>
<dbReference type="GO" id="GO:0003700">
    <property type="term" value="F:DNA-binding transcription factor activity"/>
    <property type="evidence" value="ECO:0007669"/>
    <property type="project" value="InterPro"/>
</dbReference>
<dbReference type="AlphaFoldDB" id="A0A6N2XQT3"/>
<dbReference type="InterPro" id="IPR011006">
    <property type="entry name" value="CheY-like_superfamily"/>
</dbReference>
<dbReference type="PROSITE" id="PS00041">
    <property type="entry name" value="HTH_ARAC_FAMILY_1"/>
    <property type="match status" value="1"/>
</dbReference>
<comment type="function">
    <text evidence="5">May play the central regulatory role in sporulation. It may be an element of the effector pathway responsible for the activation of sporulation genes in response to nutritional stress. Spo0A may act in concert with spo0H (a sigma factor) to control the expression of some genes that are critical to the sporulation process.</text>
</comment>
<reference evidence="9" key="1">
    <citation type="submission" date="2019-11" db="EMBL/GenBank/DDBJ databases">
        <authorList>
            <person name="Feng L."/>
        </authorList>
    </citation>
    <scope>NUCLEOTIDE SEQUENCE</scope>
    <source>
        <strain evidence="9">CbolteaeLFYP116</strain>
    </source>
</reference>
<dbReference type="GO" id="GO:0043565">
    <property type="term" value="F:sequence-specific DNA binding"/>
    <property type="evidence" value="ECO:0007669"/>
    <property type="project" value="InterPro"/>
</dbReference>
<proteinExistence type="predicted"/>
<keyword evidence="6" id="KW-0597">Phosphoprotein</keyword>
<keyword evidence="3" id="KW-0238">DNA-binding</keyword>
<dbReference type="EMBL" id="CACRTF010000024">
    <property type="protein sequence ID" value="VYT56804.1"/>
    <property type="molecule type" value="Genomic_DNA"/>
</dbReference>
<dbReference type="Gene3D" id="3.40.50.2300">
    <property type="match status" value="1"/>
</dbReference>
<evidence type="ECO:0000256" key="5">
    <source>
        <dbReference type="ARBA" id="ARBA00024867"/>
    </source>
</evidence>
<gene>
    <name evidence="9" type="ORF">CBLFYP116_05703</name>
</gene>
<keyword evidence="2" id="KW-0805">Transcription regulation</keyword>
<dbReference type="GO" id="GO:0000160">
    <property type="term" value="P:phosphorelay signal transduction system"/>
    <property type="evidence" value="ECO:0007669"/>
    <property type="project" value="InterPro"/>
</dbReference>
<evidence type="ECO:0000259" key="8">
    <source>
        <dbReference type="PROSITE" id="PS50110"/>
    </source>
</evidence>
<dbReference type="SUPFAM" id="SSF46689">
    <property type="entry name" value="Homeodomain-like"/>
    <property type="match status" value="2"/>
</dbReference>
<name>A0A6N2XQT3_9FIRM</name>
<dbReference type="PROSITE" id="PS50110">
    <property type="entry name" value="RESPONSE_REGULATORY"/>
    <property type="match status" value="1"/>
</dbReference>
<dbReference type="PANTHER" id="PTHR43280:SF28">
    <property type="entry name" value="HTH-TYPE TRANSCRIPTIONAL ACTIVATOR RHAS"/>
    <property type="match status" value="1"/>
</dbReference>
<dbReference type="PANTHER" id="PTHR43280">
    <property type="entry name" value="ARAC-FAMILY TRANSCRIPTIONAL REGULATOR"/>
    <property type="match status" value="1"/>
</dbReference>
<evidence type="ECO:0000256" key="4">
    <source>
        <dbReference type="ARBA" id="ARBA00023163"/>
    </source>
</evidence>
<dbReference type="RefSeq" id="WP_002577217.1">
    <property type="nucleotide sequence ID" value="NZ_BAABZS010000001.1"/>
</dbReference>
<feature type="domain" description="Response regulatory" evidence="8">
    <location>
        <begin position="3"/>
        <end position="121"/>
    </location>
</feature>
<evidence type="ECO:0000313" key="9">
    <source>
        <dbReference type="EMBL" id="VYT56804.1"/>
    </source>
</evidence>
<protein>
    <recommendedName>
        <fullName evidence="1">Stage 0 sporulation protein A homolog</fullName>
    </recommendedName>
</protein>
<dbReference type="CDD" id="cd17536">
    <property type="entry name" value="REC_YesN-like"/>
    <property type="match status" value="1"/>
</dbReference>
<organism evidence="9">
    <name type="scientific">Enterocloster bolteae</name>
    <dbReference type="NCBI Taxonomy" id="208479"/>
    <lineage>
        <taxon>Bacteria</taxon>
        <taxon>Bacillati</taxon>
        <taxon>Bacillota</taxon>
        <taxon>Clostridia</taxon>
        <taxon>Lachnospirales</taxon>
        <taxon>Lachnospiraceae</taxon>
        <taxon>Enterocloster</taxon>
    </lineage>
</organism>
<dbReference type="Gene3D" id="1.10.10.60">
    <property type="entry name" value="Homeodomain-like"/>
    <property type="match status" value="2"/>
</dbReference>
<dbReference type="InterPro" id="IPR018062">
    <property type="entry name" value="HTH_AraC-typ_CS"/>
</dbReference>
<dbReference type="Pfam" id="PF12833">
    <property type="entry name" value="HTH_18"/>
    <property type="match status" value="1"/>
</dbReference>
<evidence type="ECO:0000256" key="1">
    <source>
        <dbReference type="ARBA" id="ARBA00018672"/>
    </source>
</evidence>
<dbReference type="InterPro" id="IPR001789">
    <property type="entry name" value="Sig_transdc_resp-reg_receiver"/>
</dbReference>
<dbReference type="Pfam" id="PF00072">
    <property type="entry name" value="Response_reg"/>
    <property type="match status" value="1"/>
</dbReference>
<dbReference type="SMART" id="SM00448">
    <property type="entry name" value="REC"/>
    <property type="match status" value="1"/>
</dbReference>
<sequence>MLRLAIIDDEEETRQIMVNFIDWDTYGITVVGEASDGFAAYDLINSLRPDIVLIDIQMPGMTGLDVLEKIRSEDLISPAFIIMSGYDDFEFARRAVSLAAVEYLLKPFRPDDVIMAIQKSIKHLELIRSSYPDAPSPDSKKKSLAGNTIDFSLLHYPSREEHRLLECLKVGTKESVLGELDCFWNCLCELNGDTESRLNCAIILYVEVCRFLLERGSCFSAPYFENRDSSGSDSSQEIHQTLTSIVLDAISLLESGDVSRVYVNKAIQYIQAHYNENLSLDSVANEIELSSPYLSSLFSRILGTTFVNYIQSVRIQKAKELLCGTTMKVYEIAYCIGYDDEKYFSQVFRKTEGITPSQFRAQSSANPDRI</sequence>
<evidence type="ECO:0000256" key="2">
    <source>
        <dbReference type="ARBA" id="ARBA00023015"/>
    </source>
</evidence>
<feature type="modified residue" description="4-aspartylphosphate" evidence="6">
    <location>
        <position position="55"/>
    </location>
</feature>
<dbReference type="GeneID" id="23115517"/>
<dbReference type="InterPro" id="IPR020449">
    <property type="entry name" value="Tscrpt_reg_AraC-type_HTH"/>
</dbReference>
<dbReference type="SUPFAM" id="SSF52172">
    <property type="entry name" value="CheY-like"/>
    <property type="match status" value="1"/>
</dbReference>
<evidence type="ECO:0000259" key="7">
    <source>
        <dbReference type="PROSITE" id="PS01124"/>
    </source>
</evidence>
<accession>A0A6N2XQT3</accession>
<dbReference type="InterPro" id="IPR009057">
    <property type="entry name" value="Homeodomain-like_sf"/>
</dbReference>
<dbReference type="InterPro" id="IPR018060">
    <property type="entry name" value="HTH_AraC"/>
</dbReference>
<keyword evidence="4" id="KW-0804">Transcription</keyword>
<dbReference type="PRINTS" id="PR00032">
    <property type="entry name" value="HTHARAC"/>
</dbReference>
<feature type="domain" description="HTH araC/xylS-type" evidence="7">
    <location>
        <begin position="264"/>
        <end position="362"/>
    </location>
</feature>
<evidence type="ECO:0000256" key="3">
    <source>
        <dbReference type="ARBA" id="ARBA00023125"/>
    </source>
</evidence>